<dbReference type="PANTHER" id="PTHR45943:SF1">
    <property type="entry name" value="E3 UBIQUITIN-PROTEIN LIGASE MYCBP2"/>
    <property type="match status" value="1"/>
</dbReference>
<dbReference type="GO" id="GO:0005886">
    <property type="term" value="C:plasma membrane"/>
    <property type="evidence" value="ECO:0007669"/>
    <property type="project" value="TreeGrafter"/>
</dbReference>
<sequence>YRVSHVAWKICGDKNADCSIRNNCSESNNFLTTFNEYEKLKTIEVDTKFCGWLQCELSSKQSHDLCTTDDRYIVIEMNGPFPCLRVRQVKILANVGNDFIGSPESNRYMILNSRQVQTTYCESETLRVFGKLLSNDQSFNNNENNNNGKKRTSLYSNNNNNNNENNLREHMVGILFSQSGKLSELQRQYWH</sequence>
<protein>
    <submittedName>
        <fullName evidence="2">Uncharacterized protein</fullName>
    </submittedName>
</protein>
<feature type="region of interest" description="Disordered" evidence="1">
    <location>
        <begin position="139"/>
        <end position="163"/>
    </location>
</feature>
<evidence type="ECO:0000313" key="3">
    <source>
        <dbReference type="Proteomes" id="UP000194236"/>
    </source>
</evidence>
<reference evidence="2 3" key="1">
    <citation type="submission" date="2017-03" db="EMBL/GenBank/DDBJ databases">
        <title>Genome Survey of Euroglyphus maynei.</title>
        <authorList>
            <person name="Arlian L.G."/>
            <person name="Morgan M.S."/>
            <person name="Rider S.D."/>
        </authorList>
    </citation>
    <scope>NUCLEOTIDE SEQUENCE [LARGE SCALE GENOMIC DNA]</scope>
    <source>
        <strain evidence="2">Arlian Lab</strain>
        <tissue evidence="2">Whole body</tissue>
    </source>
</reference>
<dbReference type="PANTHER" id="PTHR45943">
    <property type="entry name" value="E3 UBIQUITIN-PROTEIN LIGASE MYCBP2"/>
    <property type="match status" value="1"/>
</dbReference>
<accession>A0A1Y3B283</accession>
<organism evidence="2 3">
    <name type="scientific">Euroglyphus maynei</name>
    <name type="common">Mayne's house dust mite</name>
    <dbReference type="NCBI Taxonomy" id="6958"/>
    <lineage>
        <taxon>Eukaryota</taxon>
        <taxon>Metazoa</taxon>
        <taxon>Ecdysozoa</taxon>
        <taxon>Arthropoda</taxon>
        <taxon>Chelicerata</taxon>
        <taxon>Arachnida</taxon>
        <taxon>Acari</taxon>
        <taxon>Acariformes</taxon>
        <taxon>Sarcoptiformes</taxon>
        <taxon>Astigmata</taxon>
        <taxon>Psoroptidia</taxon>
        <taxon>Analgoidea</taxon>
        <taxon>Pyroglyphidae</taxon>
        <taxon>Pyroglyphinae</taxon>
        <taxon>Euroglyphus</taxon>
    </lineage>
</organism>
<dbReference type="GO" id="GO:0007411">
    <property type="term" value="P:axon guidance"/>
    <property type="evidence" value="ECO:0007669"/>
    <property type="project" value="TreeGrafter"/>
</dbReference>
<dbReference type="OrthoDB" id="6050183at2759"/>
<comment type="caution">
    <text evidence="2">The sequence shown here is derived from an EMBL/GenBank/DDBJ whole genome shotgun (WGS) entry which is preliminary data.</text>
</comment>
<feature type="non-terminal residue" evidence="2">
    <location>
        <position position="1"/>
    </location>
</feature>
<dbReference type="Proteomes" id="UP000194236">
    <property type="component" value="Unassembled WGS sequence"/>
</dbReference>
<gene>
    <name evidence="2" type="ORF">BLA29_006815</name>
</gene>
<dbReference type="GO" id="GO:0008582">
    <property type="term" value="P:regulation of synaptic assembly at neuromuscular junction"/>
    <property type="evidence" value="ECO:0007669"/>
    <property type="project" value="TreeGrafter"/>
</dbReference>
<dbReference type="GO" id="GO:0005634">
    <property type="term" value="C:nucleus"/>
    <property type="evidence" value="ECO:0007669"/>
    <property type="project" value="TreeGrafter"/>
</dbReference>
<dbReference type="EMBL" id="MUJZ01047765">
    <property type="protein sequence ID" value="OTF74297.1"/>
    <property type="molecule type" value="Genomic_DNA"/>
</dbReference>
<dbReference type="AlphaFoldDB" id="A0A1Y3B283"/>
<name>A0A1Y3B283_EURMA</name>
<evidence type="ECO:0000313" key="2">
    <source>
        <dbReference type="EMBL" id="OTF74297.1"/>
    </source>
</evidence>
<dbReference type="GO" id="GO:0061630">
    <property type="term" value="F:ubiquitin protein ligase activity"/>
    <property type="evidence" value="ECO:0007669"/>
    <property type="project" value="TreeGrafter"/>
</dbReference>
<keyword evidence="3" id="KW-1185">Reference proteome</keyword>
<proteinExistence type="predicted"/>
<evidence type="ECO:0000256" key="1">
    <source>
        <dbReference type="SAM" id="MobiDB-lite"/>
    </source>
</evidence>